<dbReference type="PROSITE" id="PS00107">
    <property type="entry name" value="PROTEIN_KINASE_ATP"/>
    <property type="match status" value="1"/>
</dbReference>
<evidence type="ECO:0000256" key="8">
    <source>
        <dbReference type="PROSITE-ProRule" id="PRU10141"/>
    </source>
</evidence>
<feature type="domain" description="Protein kinase" evidence="9">
    <location>
        <begin position="134"/>
        <end position="425"/>
    </location>
</feature>
<evidence type="ECO:0000313" key="10">
    <source>
        <dbReference type="EMBL" id="KAF7630957.1"/>
    </source>
</evidence>
<dbReference type="SUPFAM" id="SSF56112">
    <property type="entry name" value="Protein kinase-like (PK-like)"/>
    <property type="match status" value="1"/>
</dbReference>
<dbReference type="SMART" id="SM00220">
    <property type="entry name" value="S_TKc"/>
    <property type="match status" value="1"/>
</dbReference>
<dbReference type="InterPro" id="IPR050205">
    <property type="entry name" value="CDPK_Ser/Thr_kinases"/>
</dbReference>
<keyword evidence="7 8" id="KW-0067">ATP-binding</keyword>
<dbReference type="InterPro" id="IPR000719">
    <property type="entry name" value="Prot_kinase_dom"/>
</dbReference>
<evidence type="ECO:0000256" key="7">
    <source>
        <dbReference type="ARBA" id="ARBA00022840"/>
    </source>
</evidence>
<evidence type="ECO:0000256" key="5">
    <source>
        <dbReference type="ARBA" id="ARBA00022741"/>
    </source>
</evidence>
<name>A0A8S9ZEP8_9BILA</name>
<evidence type="ECO:0000256" key="4">
    <source>
        <dbReference type="ARBA" id="ARBA00022679"/>
    </source>
</evidence>
<keyword evidence="4" id="KW-0808">Transferase</keyword>
<evidence type="ECO:0000313" key="11">
    <source>
        <dbReference type="Proteomes" id="UP000605970"/>
    </source>
</evidence>
<organism evidence="10 11">
    <name type="scientific">Meloidogyne graminicola</name>
    <dbReference type="NCBI Taxonomy" id="189291"/>
    <lineage>
        <taxon>Eukaryota</taxon>
        <taxon>Metazoa</taxon>
        <taxon>Ecdysozoa</taxon>
        <taxon>Nematoda</taxon>
        <taxon>Chromadorea</taxon>
        <taxon>Rhabditida</taxon>
        <taxon>Tylenchina</taxon>
        <taxon>Tylenchomorpha</taxon>
        <taxon>Tylenchoidea</taxon>
        <taxon>Meloidogynidae</taxon>
        <taxon>Meloidogyninae</taxon>
        <taxon>Meloidogyne</taxon>
    </lineage>
</organism>
<dbReference type="FunFam" id="1.10.510.10:FF:000571">
    <property type="entry name" value="Maternal embryonic leucine zipper kinase"/>
    <property type="match status" value="1"/>
</dbReference>
<keyword evidence="5 8" id="KW-0547">Nucleotide-binding</keyword>
<evidence type="ECO:0000256" key="6">
    <source>
        <dbReference type="ARBA" id="ARBA00022777"/>
    </source>
</evidence>
<dbReference type="PROSITE" id="PS50011">
    <property type="entry name" value="PROTEIN_KINASE_DOM"/>
    <property type="match status" value="1"/>
</dbReference>
<comment type="similarity">
    <text evidence="2">Belongs to the protein kinase superfamily. CAMK Ser/Thr protein kinase family.</text>
</comment>
<comment type="cofactor">
    <cofactor evidence="1">
        <name>Mg(2+)</name>
        <dbReference type="ChEBI" id="CHEBI:18420"/>
    </cofactor>
</comment>
<dbReference type="GO" id="GO:0004674">
    <property type="term" value="F:protein serine/threonine kinase activity"/>
    <property type="evidence" value="ECO:0007669"/>
    <property type="project" value="UniProtKB-KW"/>
</dbReference>
<feature type="binding site" evidence="8">
    <location>
        <position position="163"/>
    </location>
    <ligand>
        <name>ATP</name>
        <dbReference type="ChEBI" id="CHEBI:30616"/>
    </ligand>
</feature>
<dbReference type="InterPro" id="IPR017441">
    <property type="entry name" value="Protein_kinase_ATP_BS"/>
</dbReference>
<keyword evidence="11" id="KW-1185">Reference proteome</keyword>
<evidence type="ECO:0000259" key="9">
    <source>
        <dbReference type="PROSITE" id="PS50011"/>
    </source>
</evidence>
<evidence type="ECO:0000256" key="3">
    <source>
        <dbReference type="ARBA" id="ARBA00022527"/>
    </source>
</evidence>
<gene>
    <name evidence="10" type="ORF">Mgra_00008787</name>
</gene>
<proteinExistence type="inferred from homology"/>
<comment type="caution">
    <text evidence="10">The sequence shown here is derived from an EMBL/GenBank/DDBJ whole genome shotgun (WGS) entry which is preliminary data.</text>
</comment>
<dbReference type="InterPro" id="IPR008271">
    <property type="entry name" value="Ser/Thr_kinase_AS"/>
</dbReference>
<dbReference type="PROSITE" id="PS00108">
    <property type="entry name" value="PROTEIN_KINASE_ST"/>
    <property type="match status" value="1"/>
</dbReference>
<evidence type="ECO:0000256" key="1">
    <source>
        <dbReference type="ARBA" id="ARBA00001946"/>
    </source>
</evidence>
<dbReference type="InterPro" id="IPR011009">
    <property type="entry name" value="Kinase-like_dom_sf"/>
</dbReference>
<dbReference type="Gene3D" id="1.10.510.10">
    <property type="entry name" value="Transferase(Phosphotransferase) domain 1"/>
    <property type="match status" value="1"/>
</dbReference>
<dbReference type="Gene3D" id="3.30.200.20">
    <property type="entry name" value="Phosphorylase Kinase, domain 1"/>
    <property type="match status" value="1"/>
</dbReference>
<dbReference type="FunFam" id="3.30.200.20:FF:000906">
    <property type="entry name" value="CRE-MNK-1 protein"/>
    <property type="match status" value="1"/>
</dbReference>
<keyword evidence="3" id="KW-0723">Serine/threonine-protein kinase</keyword>
<protein>
    <submittedName>
        <fullName evidence="10">Protein kinase domain-containing protein</fullName>
    </submittedName>
</protein>
<dbReference type="GO" id="GO:0005524">
    <property type="term" value="F:ATP binding"/>
    <property type="evidence" value="ECO:0007669"/>
    <property type="project" value="UniProtKB-UniRule"/>
</dbReference>
<keyword evidence="6 10" id="KW-0418">Kinase</keyword>
<evidence type="ECO:0000256" key="2">
    <source>
        <dbReference type="ARBA" id="ARBA00006692"/>
    </source>
</evidence>
<dbReference type="OrthoDB" id="5794026at2759"/>
<reference evidence="10" key="1">
    <citation type="journal article" date="2020" name="Ecol. Evol.">
        <title>Genome structure and content of the rice root-knot nematode (Meloidogyne graminicola).</title>
        <authorList>
            <person name="Phan N.T."/>
            <person name="Danchin E.G.J."/>
            <person name="Klopp C."/>
            <person name="Perfus-Barbeoch L."/>
            <person name="Kozlowski D.K."/>
            <person name="Koutsovoulos G.D."/>
            <person name="Lopez-Roques C."/>
            <person name="Bouchez O."/>
            <person name="Zahm M."/>
            <person name="Besnard G."/>
            <person name="Bellafiore S."/>
        </authorList>
    </citation>
    <scope>NUCLEOTIDE SEQUENCE</scope>
    <source>
        <strain evidence="10">VN-18</strain>
    </source>
</reference>
<dbReference type="PANTHER" id="PTHR24349">
    <property type="entry name" value="SERINE/THREONINE-PROTEIN KINASE"/>
    <property type="match status" value="1"/>
</dbReference>
<sequence>MFFFDEDRNDGQQQMDYSVGVNYINNNNNNNTSPNIFNDFAIPQLRGGGMVMTTTTAGIQDDHIVSLAELQRKPSQNFAEYNTFTNYPPIDSISDVNNSNMRFEIGYNQHTQQQQRGSNYQQKAKKWHFNDYYRLVDDHLGSGAYASVKTAINLASGEEYAVKVVNKHKHGHTRSRIMREVQIFKLCRNHQNIVQLVEWFEDDSSFYMVFEKMRGGPLLNHIQRKVCFTEQEASLVTRDIANALKFLHDRGIAHRDVKPENILCTELDKISPVKLCDLDLASKPFDAATTPGRMRPVQSEPDLASPVGSAEFMAPEVVDAFVGEALKYDKRCDMWSLGVIIYIMLCGYPPFYGECEKENCGWDQGESCSDCQENLFHRIQGGYFDFPDEEWKHISDSAKDLICHLLVRNVRQRYTADEVLTHPWVTRGAPKTPLQTATNLSRNDSARDVHQMNEHFLMMNRISPMIARLSSRLNAAAVEAAAVVVAGGGGINTTTTTTYYPHNLPQPLHHQPLQLLNGHHHPFAHPSPPISLPHQHLMITMKNN</sequence>
<dbReference type="EMBL" id="JABEBT010000123">
    <property type="protein sequence ID" value="KAF7630957.1"/>
    <property type="molecule type" value="Genomic_DNA"/>
</dbReference>
<accession>A0A8S9ZEP8</accession>
<dbReference type="Proteomes" id="UP000605970">
    <property type="component" value="Unassembled WGS sequence"/>
</dbReference>
<dbReference type="AlphaFoldDB" id="A0A8S9ZEP8"/>
<dbReference type="Pfam" id="PF00069">
    <property type="entry name" value="Pkinase"/>
    <property type="match status" value="1"/>
</dbReference>